<dbReference type="PANTHER" id="PTHR21089:SF10">
    <property type="entry name" value="BIFUNCTIONAL 3-DEHYDROQUINATE DEHYDRATASE_SHIKIMATE DEHYDROGENASE, CHLOROPLASTIC-LIKE ISOFORM X1"/>
    <property type="match status" value="1"/>
</dbReference>
<dbReference type="Gene3D" id="3.40.50.10860">
    <property type="entry name" value="Leucine Dehydrogenase, chain A, domain 1"/>
    <property type="match status" value="1"/>
</dbReference>
<dbReference type="GO" id="GO:0003855">
    <property type="term" value="F:3-dehydroquinate dehydratase activity"/>
    <property type="evidence" value="ECO:0007669"/>
    <property type="project" value="InterPro"/>
</dbReference>
<dbReference type="InterPro" id="IPR022893">
    <property type="entry name" value="Shikimate_DH_fam"/>
</dbReference>
<dbReference type="SUPFAM" id="SSF51735">
    <property type="entry name" value="NAD(P)-binding Rossmann-fold domains"/>
    <property type="match status" value="1"/>
</dbReference>
<dbReference type="InterPro" id="IPR013785">
    <property type="entry name" value="Aldolase_TIM"/>
</dbReference>
<dbReference type="EnsemblPlants" id="AES82574">
    <property type="protein sequence ID" value="AES82574"/>
    <property type="gene ID" value="MTR_7g114190"/>
</dbReference>
<evidence type="ECO:0000313" key="1">
    <source>
        <dbReference type="EMBL" id="AES82574.2"/>
    </source>
</evidence>
<dbReference type="AlphaFoldDB" id="G7KZT1"/>
<dbReference type="InterPro" id="IPR001381">
    <property type="entry name" value="DHquinase_I"/>
</dbReference>
<dbReference type="HOGENOM" id="CLU_928636_0_0_1"/>
<sequence length="300" mass="32791">MIQTRDRNHNIHGKIIASCFVDGITPPTEELLQLVALMQATGTDIIKLVAHAADITEITRIFSLFPYCQVPLIAYSIGESGLISQFLCPKFGGFFVCGSLARNPIPGLPSLHSLQEAYKLEHVNANTEVFGLISSQNQLATAKYKEEVLRFCDEIHPLAQLVLYRAVNTITREPRDGKLVGYNTDCEASITAIEDALIVAMMVKHLQVHPLDGRLFVRAGGAGKALAFGAKTRGARIVIFDIDFDKSRSLACAVFGEVQSYKNLVNFQPVKGAILANATPIGMHPDTDRIPVAEVLQSIF</sequence>
<dbReference type="GO" id="GO:0004764">
    <property type="term" value="F:shikimate 3-dehydrogenase (NADP+) activity"/>
    <property type="evidence" value="ECO:0007669"/>
    <property type="project" value="InterPro"/>
</dbReference>
<dbReference type="eggNOG" id="KOG0692">
    <property type="taxonomic scope" value="Eukaryota"/>
</dbReference>
<dbReference type="SUPFAM" id="SSF53223">
    <property type="entry name" value="Aminoacid dehydrogenase-like, N-terminal domain"/>
    <property type="match status" value="1"/>
</dbReference>
<dbReference type="EMBL" id="CM001223">
    <property type="protein sequence ID" value="AES82574.2"/>
    <property type="molecule type" value="Genomic_DNA"/>
</dbReference>
<organism evidence="1 3">
    <name type="scientific">Medicago truncatula</name>
    <name type="common">Barrel medic</name>
    <name type="synonym">Medicago tribuloides</name>
    <dbReference type="NCBI Taxonomy" id="3880"/>
    <lineage>
        <taxon>Eukaryota</taxon>
        <taxon>Viridiplantae</taxon>
        <taxon>Streptophyta</taxon>
        <taxon>Embryophyta</taxon>
        <taxon>Tracheophyta</taxon>
        <taxon>Spermatophyta</taxon>
        <taxon>Magnoliopsida</taxon>
        <taxon>eudicotyledons</taxon>
        <taxon>Gunneridae</taxon>
        <taxon>Pentapetalae</taxon>
        <taxon>rosids</taxon>
        <taxon>fabids</taxon>
        <taxon>Fabales</taxon>
        <taxon>Fabaceae</taxon>
        <taxon>Papilionoideae</taxon>
        <taxon>50 kb inversion clade</taxon>
        <taxon>NPAAA clade</taxon>
        <taxon>Hologalegina</taxon>
        <taxon>IRL clade</taxon>
        <taxon>Trifolieae</taxon>
        <taxon>Medicago</taxon>
    </lineage>
</organism>
<gene>
    <name evidence="1" type="ordered locus">MTR_7g114190</name>
</gene>
<name>G7KZT1_MEDTR</name>
<evidence type="ECO:0000313" key="2">
    <source>
        <dbReference type="EnsemblPlants" id="AES82574"/>
    </source>
</evidence>
<dbReference type="PANTHER" id="PTHR21089">
    <property type="entry name" value="SHIKIMATE DEHYDROGENASE"/>
    <property type="match status" value="1"/>
</dbReference>
<protein>
    <submittedName>
        <fullName evidence="1">Dehydroquinate dehydratase/shikimate dehydrogenase</fullName>
    </submittedName>
</protein>
<accession>A0A0C3WG21</accession>
<dbReference type="InterPro" id="IPR046346">
    <property type="entry name" value="Aminoacid_DH-like_N_sf"/>
</dbReference>
<dbReference type="Gene3D" id="3.40.50.720">
    <property type="entry name" value="NAD(P)-binding Rossmann-like Domain"/>
    <property type="match status" value="1"/>
</dbReference>
<dbReference type="STRING" id="3880.G7KZT1"/>
<reference evidence="1 3" key="2">
    <citation type="journal article" date="2014" name="BMC Genomics">
        <title>An improved genome release (version Mt4.0) for the model legume Medicago truncatula.</title>
        <authorList>
            <person name="Tang H."/>
            <person name="Krishnakumar V."/>
            <person name="Bidwell S."/>
            <person name="Rosen B."/>
            <person name="Chan A."/>
            <person name="Zhou S."/>
            <person name="Gentzbittel L."/>
            <person name="Childs K.L."/>
            <person name="Yandell M."/>
            <person name="Gundlach H."/>
            <person name="Mayer K.F."/>
            <person name="Schwartz D.C."/>
            <person name="Town C.D."/>
        </authorList>
    </citation>
    <scope>GENOME REANNOTATION</scope>
    <source>
        <strain evidence="2 3">cv. Jemalong A17</strain>
    </source>
</reference>
<dbReference type="PaxDb" id="3880-AES82574"/>
<dbReference type="SUPFAM" id="SSF51569">
    <property type="entry name" value="Aldolase"/>
    <property type="match status" value="1"/>
</dbReference>
<accession>G7KZT1</accession>
<reference evidence="2" key="3">
    <citation type="submission" date="2015-04" db="UniProtKB">
        <authorList>
            <consortium name="EnsemblPlants"/>
        </authorList>
    </citation>
    <scope>IDENTIFICATION</scope>
    <source>
        <strain evidence="2">cv. Jemalong A17</strain>
    </source>
</reference>
<dbReference type="InterPro" id="IPR036291">
    <property type="entry name" value="NAD(P)-bd_dom_sf"/>
</dbReference>
<dbReference type="Proteomes" id="UP000002051">
    <property type="component" value="Unassembled WGS sequence"/>
</dbReference>
<keyword evidence="3" id="KW-1185">Reference proteome</keyword>
<reference evidence="1 3" key="1">
    <citation type="journal article" date="2011" name="Nature">
        <title>The Medicago genome provides insight into the evolution of rhizobial symbioses.</title>
        <authorList>
            <person name="Young N.D."/>
            <person name="Debelle F."/>
            <person name="Oldroyd G.E."/>
            <person name="Geurts R."/>
            <person name="Cannon S.B."/>
            <person name="Udvardi M.K."/>
            <person name="Benedito V.A."/>
            <person name="Mayer K.F."/>
            <person name="Gouzy J."/>
            <person name="Schoof H."/>
            <person name="Van de Peer Y."/>
            <person name="Proost S."/>
            <person name="Cook D.R."/>
            <person name="Meyers B.C."/>
            <person name="Spannagl M."/>
            <person name="Cheung F."/>
            <person name="De Mita S."/>
            <person name="Krishnakumar V."/>
            <person name="Gundlach H."/>
            <person name="Zhou S."/>
            <person name="Mudge J."/>
            <person name="Bharti A.K."/>
            <person name="Murray J.D."/>
            <person name="Naoumkina M.A."/>
            <person name="Rosen B."/>
            <person name="Silverstein K.A."/>
            <person name="Tang H."/>
            <person name="Rombauts S."/>
            <person name="Zhao P.X."/>
            <person name="Zhou P."/>
            <person name="Barbe V."/>
            <person name="Bardou P."/>
            <person name="Bechner M."/>
            <person name="Bellec A."/>
            <person name="Berger A."/>
            <person name="Berges H."/>
            <person name="Bidwell S."/>
            <person name="Bisseling T."/>
            <person name="Choisne N."/>
            <person name="Couloux A."/>
            <person name="Denny R."/>
            <person name="Deshpande S."/>
            <person name="Dai X."/>
            <person name="Doyle J.J."/>
            <person name="Dudez A.M."/>
            <person name="Farmer A.D."/>
            <person name="Fouteau S."/>
            <person name="Franken C."/>
            <person name="Gibelin C."/>
            <person name="Gish J."/>
            <person name="Goldstein S."/>
            <person name="Gonzalez A.J."/>
            <person name="Green P.J."/>
            <person name="Hallab A."/>
            <person name="Hartog M."/>
            <person name="Hua A."/>
            <person name="Humphray S.J."/>
            <person name="Jeong D.H."/>
            <person name="Jing Y."/>
            <person name="Jocker A."/>
            <person name="Kenton S.M."/>
            <person name="Kim D.J."/>
            <person name="Klee K."/>
            <person name="Lai H."/>
            <person name="Lang C."/>
            <person name="Lin S."/>
            <person name="Macmil S.L."/>
            <person name="Magdelenat G."/>
            <person name="Matthews L."/>
            <person name="McCorrison J."/>
            <person name="Monaghan E.L."/>
            <person name="Mun J.H."/>
            <person name="Najar F.Z."/>
            <person name="Nicholson C."/>
            <person name="Noirot C."/>
            <person name="O'Bleness M."/>
            <person name="Paule C.R."/>
            <person name="Poulain J."/>
            <person name="Prion F."/>
            <person name="Qin B."/>
            <person name="Qu C."/>
            <person name="Retzel E.F."/>
            <person name="Riddle C."/>
            <person name="Sallet E."/>
            <person name="Samain S."/>
            <person name="Samson N."/>
            <person name="Sanders I."/>
            <person name="Saurat O."/>
            <person name="Scarpelli C."/>
            <person name="Schiex T."/>
            <person name="Segurens B."/>
            <person name="Severin A.J."/>
            <person name="Sherrier D.J."/>
            <person name="Shi R."/>
            <person name="Sims S."/>
            <person name="Singer S.R."/>
            <person name="Sinharoy S."/>
            <person name="Sterck L."/>
            <person name="Viollet A."/>
            <person name="Wang B.B."/>
            <person name="Wang K."/>
            <person name="Wang M."/>
            <person name="Wang X."/>
            <person name="Warfsmann J."/>
            <person name="Weissenbach J."/>
            <person name="White D.D."/>
            <person name="White J.D."/>
            <person name="Wiley G.B."/>
            <person name="Wincker P."/>
            <person name="Xing Y."/>
            <person name="Yang L."/>
            <person name="Yao Z."/>
            <person name="Ying F."/>
            <person name="Zhai J."/>
            <person name="Zhou L."/>
            <person name="Zuber A."/>
            <person name="Denarie J."/>
            <person name="Dixon R.A."/>
            <person name="May G.D."/>
            <person name="Schwartz D.C."/>
            <person name="Rogers J."/>
            <person name="Quetier F."/>
            <person name="Town C.D."/>
            <person name="Roe B.A."/>
        </authorList>
    </citation>
    <scope>NUCLEOTIDE SEQUENCE [LARGE SCALE GENOMIC DNA]</scope>
    <source>
        <strain evidence="1">A17</strain>
        <strain evidence="2 3">cv. Jemalong A17</strain>
    </source>
</reference>
<proteinExistence type="predicted"/>
<evidence type="ECO:0000313" key="3">
    <source>
        <dbReference type="Proteomes" id="UP000002051"/>
    </source>
</evidence>
<dbReference type="Gene3D" id="3.20.20.70">
    <property type="entry name" value="Aldolase class I"/>
    <property type="match status" value="1"/>
</dbReference>
<dbReference type="Pfam" id="PF01487">
    <property type="entry name" value="DHquinase_I"/>
    <property type="match status" value="1"/>
</dbReference>